<dbReference type="RefSeq" id="WP_071946931.1">
    <property type="nucleotide sequence ID" value="NZ_CP018139.1"/>
</dbReference>
<dbReference type="PANTHER" id="PTHR43685:SF11">
    <property type="entry name" value="GLYCOSYLTRANSFERASE TAGX-RELATED"/>
    <property type="match status" value="1"/>
</dbReference>
<dbReference type="Proteomes" id="UP000181985">
    <property type="component" value="Chromosome"/>
</dbReference>
<evidence type="ECO:0000313" key="3">
    <source>
        <dbReference type="Proteomes" id="UP000181985"/>
    </source>
</evidence>
<keyword evidence="3" id="KW-1185">Reference proteome</keyword>
<dbReference type="InterPro" id="IPR029044">
    <property type="entry name" value="Nucleotide-diphossugar_trans"/>
</dbReference>
<organism evidence="2 3">
    <name type="scientific">Halomonas aestuarii</name>
    <dbReference type="NCBI Taxonomy" id="1897729"/>
    <lineage>
        <taxon>Bacteria</taxon>
        <taxon>Pseudomonadati</taxon>
        <taxon>Pseudomonadota</taxon>
        <taxon>Gammaproteobacteria</taxon>
        <taxon>Oceanospirillales</taxon>
        <taxon>Halomonadaceae</taxon>
        <taxon>Halomonas</taxon>
    </lineage>
</organism>
<gene>
    <name evidence="2" type="ORF">BOX17_14745</name>
</gene>
<reference evidence="3" key="1">
    <citation type="submission" date="2016-11" db="EMBL/GenBank/DDBJ databases">
        <title>Halolamina sediminis sp. nov., an extremely halophilic archaeon isolated from solar salt.</title>
        <authorList>
            <person name="Koh H.-W."/>
            <person name="Rani S."/>
            <person name="Park S.-J."/>
        </authorList>
    </citation>
    <scope>NUCLEOTIDE SEQUENCE [LARGE SCALE GENOMIC DNA]</scope>
    <source>
        <strain evidence="3">Hb3</strain>
    </source>
</reference>
<evidence type="ECO:0000259" key="1">
    <source>
        <dbReference type="Pfam" id="PF00535"/>
    </source>
</evidence>
<dbReference type="AlphaFoldDB" id="A0A1J0VKS4"/>
<sequence>MRDDHFVSVCLASYNGEKFIIDQIASILNSLEYAGVDDFELIVSDDGSSDRTVEMVKSFDEPNVRLIKGPGKGLVMNFEHLLSVACGVFVFLSDQDDIWEEKKVATSIAALEHADLVVSDAKVVDENLNTISESFFEHRLSGPGVIKNLYKNSFLGCCMCFKRKAMLEYGCLPFPRGLPMHDWWVGMKFNWLGKVEFINDRLVLYRRHGNNASPTAERSASSIKEKVLWRAVLAYNVFLS</sequence>
<dbReference type="InterPro" id="IPR050834">
    <property type="entry name" value="Glycosyltransf_2"/>
</dbReference>
<dbReference type="KEGG" id="hsi:BOX17_14745"/>
<dbReference type="SUPFAM" id="SSF53448">
    <property type="entry name" value="Nucleotide-diphospho-sugar transferases"/>
    <property type="match status" value="1"/>
</dbReference>
<dbReference type="Gene3D" id="3.90.550.10">
    <property type="entry name" value="Spore Coat Polysaccharide Biosynthesis Protein SpsA, Chain A"/>
    <property type="match status" value="1"/>
</dbReference>
<proteinExistence type="predicted"/>
<accession>A0A1J0VKS4</accession>
<evidence type="ECO:0000313" key="2">
    <source>
        <dbReference type="EMBL" id="APE32614.1"/>
    </source>
</evidence>
<dbReference type="InterPro" id="IPR001173">
    <property type="entry name" value="Glyco_trans_2-like"/>
</dbReference>
<dbReference type="Pfam" id="PF00535">
    <property type="entry name" value="Glycos_transf_2"/>
    <property type="match status" value="1"/>
</dbReference>
<feature type="domain" description="Glycosyltransferase 2-like" evidence="1">
    <location>
        <begin position="8"/>
        <end position="156"/>
    </location>
</feature>
<protein>
    <recommendedName>
        <fullName evidence="1">Glycosyltransferase 2-like domain-containing protein</fullName>
    </recommendedName>
</protein>
<name>A0A1J0VKS4_9GAMM</name>
<dbReference type="PANTHER" id="PTHR43685">
    <property type="entry name" value="GLYCOSYLTRANSFERASE"/>
    <property type="match status" value="1"/>
</dbReference>
<dbReference type="EMBL" id="CP018139">
    <property type="protein sequence ID" value="APE32614.1"/>
    <property type="molecule type" value="Genomic_DNA"/>
</dbReference>